<dbReference type="FunFam" id="1.25.40.10:FF:000073">
    <property type="entry name" value="Pentatricopeptide repeat-containing protein chloroplastic"/>
    <property type="match status" value="1"/>
</dbReference>
<dbReference type="InterPro" id="IPR046960">
    <property type="entry name" value="PPR_At4g14850-like_plant"/>
</dbReference>
<evidence type="ECO:0000313" key="6">
    <source>
        <dbReference type="Proteomes" id="UP000187203"/>
    </source>
</evidence>
<dbReference type="Pfam" id="PF01535">
    <property type="entry name" value="PPR"/>
    <property type="match status" value="4"/>
</dbReference>
<dbReference type="InterPro" id="IPR011990">
    <property type="entry name" value="TPR-like_helical_dom_sf"/>
</dbReference>
<feature type="binding site" description="axial binding residue" evidence="3">
    <location>
        <position position="1076"/>
    </location>
    <ligand>
        <name>heme</name>
        <dbReference type="ChEBI" id="CHEBI:30413"/>
    </ligand>
    <ligandPart>
        <name>Fe</name>
        <dbReference type="ChEBI" id="CHEBI:18248"/>
    </ligandPart>
</feature>
<dbReference type="FunFam" id="1.25.40.10:FF:000158">
    <property type="entry name" value="pentatricopeptide repeat-containing protein At2g33680"/>
    <property type="match status" value="1"/>
</dbReference>
<feature type="repeat" description="PPR" evidence="4">
    <location>
        <begin position="171"/>
        <end position="205"/>
    </location>
</feature>
<dbReference type="Pfam" id="PF13041">
    <property type="entry name" value="PPR_2"/>
    <property type="match status" value="4"/>
</dbReference>
<dbReference type="Pfam" id="PF20431">
    <property type="entry name" value="E_motif"/>
    <property type="match status" value="1"/>
</dbReference>
<accession>A0A1R3GVG5</accession>
<dbReference type="PRINTS" id="PR00385">
    <property type="entry name" value="P450"/>
</dbReference>
<dbReference type="NCBIfam" id="TIGR00756">
    <property type="entry name" value="PPR"/>
    <property type="match status" value="6"/>
</dbReference>
<dbReference type="SUPFAM" id="SSF48264">
    <property type="entry name" value="Cytochrome P450"/>
    <property type="match status" value="1"/>
</dbReference>
<dbReference type="GO" id="GO:0005506">
    <property type="term" value="F:iron ion binding"/>
    <property type="evidence" value="ECO:0007669"/>
    <property type="project" value="InterPro"/>
</dbReference>
<dbReference type="Gene3D" id="1.25.40.10">
    <property type="entry name" value="Tetratricopeptide repeat domain"/>
    <property type="match status" value="6"/>
</dbReference>
<dbReference type="InterPro" id="IPR001128">
    <property type="entry name" value="Cyt_P450"/>
</dbReference>
<dbReference type="GO" id="GO:0020037">
    <property type="term" value="F:heme binding"/>
    <property type="evidence" value="ECO:0007669"/>
    <property type="project" value="InterPro"/>
</dbReference>
<dbReference type="Pfam" id="PF00067">
    <property type="entry name" value="p450"/>
    <property type="match status" value="1"/>
</dbReference>
<dbReference type="PROSITE" id="PS00086">
    <property type="entry name" value="CYTOCHROME_P450"/>
    <property type="match status" value="1"/>
</dbReference>
<dbReference type="EMBL" id="AWUE01021509">
    <property type="protein sequence ID" value="OMO62011.1"/>
    <property type="molecule type" value="Genomic_DNA"/>
</dbReference>
<dbReference type="PANTHER" id="PTHR47926:SF452">
    <property type="entry name" value="PENTATRICOPEPTIDE REPEAT-CONTAINING PROTEIN"/>
    <property type="match status" value="1"/>
</dbReference>
<keyword evidence="3" id="KW-0408">Iron</keyword>
<keyword evidence="6" id="KW-1185">Reference proteome</keyword>
<feature type="repeat" description="PPR" evidence="4">
    <location>
        <begin position="474"/>
        <end position="508"/>
    </location>
</feature>
<dbReference type="InterPro" id="IPR046848">
    <property type="entry name" value="E_motif"/>
</dbReference>
<dbReference type="PRINTS" id="PR00463">
    <property type="entry name" value="EP450I"/>
</dbReference>
<evidence type="ECO:0000256" key="1">
    <source>
        <dbReference type="ARBA" id="ARBA00022737"/>
    </source>
</evidence>
<dbReference type="FunFam" id="1.25.40.10:FF:000361">
    <property type="entry name" value="Pentatricopeptide repeat-containing protein chloroplastic"/>
    <property type="match status" value="1"/>
</dbReference>
<dbReference type="GO" id="GO:0016705">
    <property type="term" value="F:oxidoreductase activity, acting on paired donors, with incorporation or reduction of molecular oxygen"/>
    <property type="evidence" value="ECO:0007669"/>
    <property type="project" value="InterPro"/>
</dbReference>
<proteinExistence type="inferred from homology"/>
<feature type="repeat" description="PPR" evidence="4">
    <location>
        <begin position="140"/>
        <end position="170"/>
    </location>
</feature>
<dbReference type="Gene3D" id="1.10.630.10">
    <property type="entry name" value="Cytochrome P450"/>
    <property type="match status" value="1"/>
</dbReference>
<dbReference type="OrthoDB" id="185373at2759"/>
<keyword evidence="1" id="KW-0677">Repeat</keyword>
<name>A0A1R3GVG5_9ROSI</name>
<dbReference type="GO" id="GO:0099402">
    <property type="term" value="P:plant organ development"/>
    <property type="evidence" value="ECO:0007669"/>
    <property type="project" value="UniProtKB-ARBA"/>
</dbReference>
<feature type="repeat" description="PPR" evidence="4">
    <location>
        <begin position="373"/>
        <end position="407"/>
    </location>
</feature>
<sequence>MDSFKLLSLLKTCISSKSLVKGKLIHQKVISLGLQNNVSICKSLISFYFSSHLHDSAYRVFNTIEHPLDISLWNGLMAAYAKSFMYFEALELFQRLWEYPYLKPNSFTYPSVLKACGGLGNVGYGKMIHTHLIKVGSLYDVVVASSLVGMYAKCSMFDQATRMFDEMPERDVACWNTVISCYYQDGRAEKALELLGKMRDAGFEPNSVTLTVAISSCARLMDLERGKEIHGELVKDGIVLDGFFGSALVDMYGKCGCLEMAKEVFEQIPEKGVVTWNSMISGYSSVGDSRSCIELFRRMNAEGIKPSLTTLSSILMACSRSAQLQYGKFIHGYIIRNMIGADIFVNNCLIDLYFKCGNFHSAESIFEMMPKTDVVSWNVMISGFVSVGKYFDALITYEDMIKAGLNPDAVTFSSVLAACSQLAALEKGKEIHNSITQSSLERNEVVMGALLDMYAKCGAVDEAFRIFCNLPERDLVSWTSMITAYGSHGRALEALSLFGEMQKSSSKPDAVTFLAVLSACSHGGLVDEGCYYFNQMTSEHDIKPQLEHYSCLIDLLGRAGRLHEAYEFVQSNPETREDVGLLSTLFSACRLHKCLELGEKIAELLIKKDPDDSPTYIVLSNMYASAKKWDKVRKVKSNVHDFGMKFGVIAEEQFRCHEQAPTKTPSPESYPIVGNLLGFLRNRHRFHDWVADMLSQTPSSTLQVNSFLNLSQGVCTANPVNIQHLLHSNFHNYIKGSRFQENLHELLGTGIFSVDAHLWNLQRKISSHEFSTNSLKQHISDVVTSQLSHNLLPCLSNACNQNQIVDLQDILQRFTFSNICKIAFGVDITTLQNSGFVQAFDDAVEICSSRLLSPIPNVWKIKRLLNVGSEKRLKEAIDVVNDFAMEIIKSKERQRHNSSENRGKSKDLLSRFMSKTWEMEFEDQDQKRKFLRDIIISFVLAGKDSTSTALTWFFWLINGHPRCLRLILDEVSRLESFNYDELRELNYLHAALSESLRLFPPVPINSKLTVDDDVWPDGTQVRKGWFADYSAYGRMEKVWGPDCREFKPERWLDDEGVFKPCDQFRFPVFHCGPRMCLGKEMAYVQMKSVVVALMRGFEILAVDGGASAEKMMNPPYILTLNLKMKGGFLVKLKKRNDLI</sequence>
<dbReference type="FunFam" id="1.25.40.10:FF:000284">
    <property type="entry name" value="Pentatricopeptide repeat-containing protein"/>
    <property type="match status" value="1"/>
</dbReference>
<comment type="similarity">
    <text evidence="2">Belongs to the PPR family. PCMP-E subfamily.</text>
</comment>
<evidence type="ECO:0000256" key="3">
    <source>
        <dbReference type="PIRSR" id="PIRSR602401-1"/>
    </source>
</evidence>
<dbReference type="PROSITE" id="PS51375">
    <property type="entry name" value="PPR"/>
    <property type="match status" value="5"/>
</dbReference>
<organism evidence="5 6">
    <name type="scientific">Corchorus olitorius</name>
    <dbReference type="NCBI Taxonomy" id="93759"/>
    <lineage>
        <taxon>Eukaryota</taxon>
        <taxon>Viridiplantae</taxon>
        <taxon>Streptophyta</taxon>
        <taxon>Embryophyta</taxon>
        <taxon>Tracheophyta</taxon>
        <taxon>Spermatophyta</taxon>
        <taxon>Magnoliopsida</taxon>
        <taxon>eudicotyledons</taxon>
        <taxon>Gunneridae</taxon>
        <taxon>Pentapetalae</taxon>
        <taxon>rosids</taxon>
        <taxon>malvids</taxon>
        <taxon>Malvales</taxon>
        <taxon>Malvaceae</taxon>
        <taxon>Grewioideae</taxon>
        <taxon>Apeibeae</taxon>
        <taxon>Corchorus</taxon>
    </lineage>
</organism>
<dbReference type="InterPro" id="IPR017972">
    <property type="entry name" value="Cyt_P450_CS"/>
</dbReference>
<dbReference type="InterPro" id="IPR002885">
    <property type="entry name" value="PPR_rpt"/>
</dbReference>
<evidence type="ECO:0000313" key="5">
    <source>
        <dbReference type="EMBL" id="OMO62011.1"/>
    </source>
</evidence>
<protein>
    <submittedName>
        <fullName evidence="5">Cytochrome P450</fullName>
    </submittedName>
</protein>
<dbReference type="GO" id="GO:0009451">
    <property type="term" value="P:RNA modification"/>
    <property type="evidence" value="ECO:0007669"/>
    <property type="project" value="InterPro"/>
</dbReference>
<evidence type="ECO:0000256" key="2">
    <source>
        <dbReference type="ARBA" id="ARBA00061659"/>
    </source>
</evidence>
<comment type="cofactor">
    <cofactor evidence="3">
        <name>heme</name>
        <dbReference type="ChEBI" id="CHEBI:30413"/>
    </cofactor>
</comment>
<dbReference type="STRING" id="93759.A0A1R3GVG5"/>
<dbReference type="Proteomes" id="UP000187203">
    <property type="component" value="Unassembled WGS sequence"/>
</dbReference>
<dbReference type="InterPro" id="IPR036396">
    <property type="entry name" value="Cyt_P450_sf"/>
</dbReference>
<comment type="caution">
    <text evidence="5">The sequence shown here is derived from an EMBL/GenBank/DDBJ whole genome shotgun (WGS) entry which is preliminary data.</text>
</comment>
<dbReference type="AlphaFoldDB" id="A0A1R3GVG5"/>
<keyword evidence="3" id="KW-0479">Metal-binding</keyword>
<dbReference type="InterPro" id="IPR002401">
    <property type="entry name" value="Cyt_P450_E_grp-I"/>
</dbReference>
<gene>
    <name evidence="5" type="ORF">COLO4_33271</name>
</gene>
<evidence type="ECO:0000256" key="4">
    <source>
        <dbReference type="PROSITE-ProRule" id="PRU00708"/>
    </source>
</evidence>
<dbReference type="FunFam" id="1.25.40.10:FF:001322">
    <property type="entry name" value="Pentatricopeptide repeat-containing protein At3g16610"/>
    <property type="match status" value="1"/>
</dbReference>
<dbReference type="GO" id="GO:0003723">
    <property type="term" value="F:RNA binding"/>
    <property type="evidence" value="ECO:0007669"/>
    <property type="project" value="InterPro"/>
</dbReference>
<dbReference type="GO" id="GO:0004497">
    <property type="term" value="F:monooxygenase activity"/>
    <property type="evidence" value="ECO:0007669"/>
    <property type="project" value="InterPro"/>
</dbReference>
<dbReference type="PANTHER" id="PTHR47926">
    <property type="entry name" value="PENTATRICOPEPTIDE REPEAT-CONTAINING PROTEIN"/>
    <property type="match status" value="1"/>
</dbReference>
<feature type="repeat" description="PPR" evidence="4">
    <location>
        <begin position="272"/>
        <end position="306"/>
    </location>
</feature>
<dbReference type="CDD" id="cd11064">
    <property type="entry name" value="CYP86A"/>
    <property type="match status" value="1"/>
</dbReference>
<reference evidence="6" key="1">
    <citation type="submission" date="2013-09" db="EMBL/GenBank/DDBJ databases">
        <title>Corchorus olitorius genome sequencing.</title>
        <authorList>
            <person name="Alam M."/>
            <person name="Haque M.S."/>
            <person name="Islam M.S."/>
            <person name="Emdad E.M."/>
            <person name="Islam M.M."/>
            <person name="Ahmed B."/>
            <person name="Halim A."/>
            <person name="Hossen Q.M.M."/>
            <person name="Hossain M.Z."/>
            <person name="Ahmed R."/>
            <person name="Khan M.M."/>
            <person name="Islam R."/>
            <person name="Rashid M.M."/>
            <person name="Khan S.A."/>
            <person name="Rahman M.S."/>
            <person name="Alam M."/>
            <person name="Yahiya A.S."/>
            <person name="Khan M.S."/>
            <person name="Azam M.S."/>
            <person name="Haque T."/>
            <person name="Lashkar M.Z.H."/>
            <person name="Akhand A.I."/>
            <person name="Morshed G."/>
            <person name="Roy S."/>
            <person name="Uddin K.S."/>
            <person name="Rabeya T."/>
            <person name="Hossain A.S."/>
            <person name="Chowdhury A."/>
            <person name="Snigdha A.R."/>
            <person name="Mortoza M.S."/>
            <person name="Matin S.A."/>
            <person name="Hoque S.M.E."/>
            <person name="Islam M.K."/>
            <person name="Roy D.K."/>
            <person name="Haider R."/>
            <person name="Moosa M.M."/>
            <person name="Elias S.M."/>
            <person name="Hasan A.M."/>
            <person name="Jahan S."/>
            <person name="Shafiuddin M."/>
            <person name="Mahmood N."/>
            <person name="Shommy N.S."/>
        </authorList>
    </citation>
    <scope>NUCLEOTIDE SEQUENCE [LARGE SCALE GENOMIC DNA]</scope>
    <source>
        <strain evidence="6">cv. O-4</strain>
    </source>
</reference>
<keyword evidence="3" id="KW-0349">Heme</keyword>